<sequence length="131" mass="14654">MELTHNYKRQDTFSSLRALLTQRIVRFVTNNPDVFEAIARTGAPFGGSASLLPTRRPVDLQPTQTTQAELAQIQAQLQALTQQVAQLHTVLGEEQRTRQEQSVEKTRKATAGKLIGIDRFRALQGTSHRMA</sequence>
<proteinExistence type="predicted"/>
<name>A0ABS3JJR5_9BACT</name>
<evidence type="ECO:0000313" key="2">
    <source>
        <dbReference type="EMBL" id="MBO0949142.1"/>
    </source>
</evidence>
<comment type="caution">
    <text evidence="2">The sequence shown here is derived from an EMBL/GenBank/DDBJ whole genome shotgun (WGS) entry which is preliminary data.</text>
</comment>
<feature type="coiled-coil region" evidence="1">
    <location>
        <begin position="63"/>
        <end position="90"/>
    </location>
</feature>
<keyword evidence="1" id="KW-0175">Coiled coil</keyword>
<evidence type="ECO:0000256" key="1">
    <source>
        <dbReference type="SAM" id="Coils"/>
    </source>
</evidence>
<keyword evidence="3" id="KW-1185">Reference proteome</keyword>
<protein>
    <submittedName>
        <fullName evidence="2">Uncharacterized protein</fullName>
    </submittedName>
</protein>
<reference evidence="2 3" key="1">
    <citation type="submission" date="2021-03" db="EMBL/GenBank/DDBJ databases">
        <title>Fibrella sp. HMF5405 genome sequencing and assembly.</title>
        <authorList>
            <person name="Kang H."/>
            <person name="Kim H."/>
            <person name="Bae S."/>
            <person name="Joh K."/>
        </authorList>
    </citation>
    <scope>NUCLEOTIDE SEQUENCE [LARGE SCALE GENOMIC DNA]</scope>
    <source>
        <strain evidence="2 3">HMF5405</strain>
    </source>
</reference>
<organism evidence="2 3">
    <name type="scientific">Fibrella forsythiae</name>
    <dbReference type="NCBI Taxonomy" id="2817061"/>
    <lineage>
        <taxon>Bacteria</taxon>
        <taxon>Pseudomonadati</taxon>
        <taxon>Bacteroidota</taxon>
        <taxon>Cytophagia</taxon>
        <taxon>Cytophagales</taxon>
        <taxon>Spirosomataceae</taxon>
        <taxon>Fibrella</taxon>
    </lineage>
</organism>
<evidence type="ECO:0000313" key="3">
    <source>
        <dbReference type="Proteomes" id="UP000664628"/>
    </source>
</evidence>
<accession>A0ABS3JJR5</accession>
<gene>
    <name evidence="2" type="ORF">J2I46_11145</name>
</gene>
<dbReference type="EMBL" id="JAFMYW010000002">
    <property type="protein sequence ID" value="MBO0949142.1"/>
    <property type="molecule type" value="Genomic_DNA"/>
</dbReference>
<dbReference type="RefSeq" id="WP_207329071.1">
    <property type="nucleotide sequence ID" value="NZ_JAFMYW010000002.1"/>
</dbReference>
<dbReference type="Proteomes" id="UP000664628">
    <property type="component" value="Unassembled WGS sequence"/>
</dbReference>